<dbReference type="RefSeq" id="WP_093315778.1">
    <property type="nucleotide sequence ID" value="NZ_FOZG01000002.1"/>
</dbReference>
<keyword evidence="4" id="KW-1185">Reference proteome</keyword>
<dbReference type="EMBL" id="FOZG01000002">
    <property type="protein sequence ID" value="SFS04819.1"/>
    <property type="molecule type" value="Genomic_DNA"/>
</dbReference>
<dbReference type="PANTHER" id="PTHR35869">
    <property type="entry name" value="OUTER-MEMBRANE LIPOPROTEIN CARRIER PROTEIN"/>
    <property type="match status" value="1"/>
</dbReference>
<reference evidence="3 4" key="1">
    <citation type="submission" date="2016-10" db="EMBL/GenBank/DDBJ databases">
        <authorList>
            <person name="de Groot N.N."/>
        </authorList>
    </citation>
    <scope>NUCLEOTIDE SEQUENCE [LARGE SCALE GENOMIC DNA]</scope>
    <source>
        <strain evidence="3 4">S5-249</strain>
    </source>
</reference>
<dbReference type="SUPFAM" id="SSF89392">
    <property type="entry name" value="Prokaryotic lipoproteins and lipoprotein localization factors"/>
    <property type="match status" value="1"/>
</dbReference>
<keyword evidence="3" id="KW-0449">Lipoprotein</keyword>
<dbReference type="InterPro" id="IPR004564">
    <property type="entry name" value="OM_lipoprot_carrier_LolA-like"/>
</dbReference>
<dbReference type="AlphaFoldDB" id="A0A1I6LN34"/>
<dbReference type="OrthoDB" id="9800501at2"/>
<feature type="signal peptide" evidence="2">
    <location>
        <begin position="1"/>
        <end position="19"/>
    </location>
</feature>
<dbReference type="PANTHER" id="PTHR35869:SF1">
    <property type="entry name" value="OUTER-MEMBRANE LIPOPROTEIN CARRIER PROTEIN"/>
    <property type="match status" value="1"/>
</dbReference>
<name>A0A1I6LN34_9SPHN</name>
<feature type="chain" id="PRO_5011550461" evidence="2">
    <location>
        <begin position="20"/>
        <end position="201"/>
    </location>
</feature>
<evidence type="ECO:0000313" key="4">
    <source>
        <dbReference type="Proteomes" id="UP000198824"/>
    </source>
</evidence>
<proteinExistence type="predicted"/>
<dbReference type="Gene3D" id="2.50.20.10">
    <property type="entry name" value="Lipoprotein localisation LolA/LolB/LppX"/>
    <property type="match status" value="1"/>
</dbReference>
<dbReference type="CDD" id="cd16325">
    <property type="entry name" value="LolA"/>
    <property type="match status" value="1"/>
</dbReference>
<dbReference type="Proteomes" id="UP000198824">
    <property type="component" value="Unassembled WGS sequence"/>
</dbReference>
<protein>
    <submittedName>
        <fullName evidence="3">Outer membrane lipoprotein-sorting protein</fullName>
    </submittedName>
</protein>
<evidence type="ECO:0000256" key="1">
    <source>
        <dbReference type="ARBA" id="ARBA00022729"/>
    </source>
</evidence>
<dbReference type="InterPro" id="IPR029046">
    <property type="entry name" value="LolA/LolB/LppX"/>
</dbReference>
<dbReference type="STRING" id="1166337.SAMN05192580_2999"/>
<accession>A0A1I6LN34</accession>
<gene>
    <name evidence="3" type="ORF">SAMN05192580_2999</name>
</gene>
<sequence length="201" mass="21552">MFRAIALAPIALVAAAPLAAAPAPLDQVSQHLRAVTSMTANFTQTDRTGKALTGTLSLKRPGKVRFQYQPGVPLLIVGDGSRLTMIDYSVKQVSSWPVGGSPLGVLLDPSKDLTRFAKVVPGAPDELLVEARDPKHPEFGVTTLAFQRNAGAPAGLSLQGWITRDAQGNRSSVMLTNQRFNVPVSDGTFRWRDPRPRGRTG</sequence>
<evidence type="ECO:0000256" key="2">
    <source>
        <dbReference type="SAM" id="SignalP"/>
    </source>
</evidence>
<dbReference type="Pfam" id="PF03548">
    <property type="entry name" value="LolA"/>
    <property type="match status" value="1"/>
</dbReference>
<evidence type="ECO:0000313" key="3">
    <source>
        <dbReference type="EMBL" id="SFS04819.1"/>
    </source>
</evidence>
<organism evidence="3 4">
    <name type="scientific">Sphingomonas jatrophae</name>
    <dbReference type="NCBI Taxonomy" id="1166337"/>
    <lineage>
        <taxon>Bacteria</taxon>
        <taxon>Pseudomonadati</taxon>
        <taxon>Pseudomonadota</taxon>
        <taxon>Alphaproteobacteria</taxon>
        <taxon>Sphingomonadales</taxon>
        <taxon>Sphingomonadaceae</taxon>
        <taxon>Sphingomonas</taxon>
    </lineage>
</organism>
<keyword evidence="1 2" id="KW-0732">Signal</keyword>